<dbReference type="SMART" id="SM00220">
    <property type="entry name" value="S_TKc"/>
    <property type="match status" value="1"/>
</dbReference>
<dbReference type="GO" id="GO:0050684">
    <property type="term" value="P:regulation of mRNA processing"/>
    <property type="evidence" value="ECO:0007669"/>
    <property type="project" value="TreeGrafter"/>
</dbReference>
<evidence type="ECO:0000256" key="2">
    <source>
        <dbReference type="ARBA" id="ARBA00022527"/>
    </source>
</evidence>
<reference evidence="12 13" key="1">
    <citation type="submission" date="2021-01" db="EMBL/GenBank/DDBJ databases">
        <title>Chromosome-level genome assembly of a human fungal pathogen reveals clustering of transcriptionally co-regulated genes.</title>
        <authorList>
            <person name="Voorhies M."/>
            <person name="Cohen S."/>
            <person name="Shea T.P."/>
            <person name="Petrus S."/>
            <person name="Munoz J.F."/>
            <person name="Poplawski S."/>
            <person name="Goldman W.E."/>
            <person name="Michael T."/>
            <person name="Cuomo C.A."/>
            <person name="Sil A."/>
            <person name="Beyhan S."/>
        </authorList>
    </citation>
    <scope>NUCLEOTIDE SEQUENCE [LARGE SCALE GENOMIC DNA]</scope>
    <source>
        <strain evidence="12 13">G184AR</strain>
    </source>
</reference>
<dbReference type="AlphaFoldDB" id="A0A8H7Z1J7"/>
<protein>
    <recommendedName>
        <fullName evidence="1">non-specific serine/threonine protein kinase</fullName>
        <ecNumber evidence="1">2.7.11.1</ecNumber>
    </recommendedName>
</protein>
<dbReference type="InterPro" id="IPR017441">
    <property type="entry name" value="Protein_kinase_ATP_BS"/>
</dbReference>
<dbReference type="GO" id="GO:0004674">
    <property type="term" value="F:protein serine/threonine kinase activity"/>
    <property type="evidence" value="ECO:0007669"/>
    <property type="project" value="UniProtKB-KW"/>
</dbReference>
<evidence type="ECO:0000256" key="8">
    <source>
        <dbReference type="ARBA" id="ARBA00048679"/>
    </source>
</evidence>
<comment type="catalytic activity">
    <reaction evidence="8">
        <text>L-seryl-[protein] + ATP = O-phospho-L-seryl-[protein] + ADP + H(+)</text>
        <dbReference type="Rhea" id="RHEA:17989"/>
        <dbReference type="Rhea" id="RHEA-COMP:9863"/>
        <dbReference type="Rhea" id="RHEA-COMP:11604"/>
        <dbReference type="ChEBI" id="CHEBI:15378"/>
        <dbReference type="ChEBI" id="CHEBI:29999"/>
        <dbReference type="ChEBI" id="CHEBI:30616"/>
        <dbReference type="ChEBI" id="CHEBI:83421"/>
        <dbReference type="ChEBI" id="CHEBI:456216"/>
        <dbReference type="EC" id="2.7.11.1"/>
    </reaction>
</comment>
<dbReference type="Proteomes" id="UP000670092">
    <property type="component" value="Unassembled WGS sequence"/>
</dbReference>
<evidence type="ECO:0000256" key="4">
    <source>
        <dbReference type="ARBA" id="ARBA00022741"/>
    </source>
</evidence>
<evidence type="ECO:0000256" key="10">
    <source>
        <dbReference type="RuleBase" id="RU000304"/>
    </source>
</evidence>
<dbReference type="SUPFAM" id="SSF56112">
    <property type="entry name" value="Protein kinase-like (PK-like)"/>
    <property type="match status" value="1"/>
</dbReference>
<dbReference type="PROSITE" id="PS50011">
    <property type="entry name" value="PROTEIN_KINASE_DOM"/>
    <property type="match status" value="1"/>
</dbReference>
<keyword evidence="4 9" id="KW-0547">Nucleotide-binding</keyword>
<dbReference type="GO" id="GO:0005524">
    <property type="term" value="F:ATP binding"/>
    <property type="evidence" value="ECO:0007669"/>
    <property type="project" value="UniProtKB-UniRule"/>
</dbReference>
<comment type="caution">
    <text evidence="12">The sequence shown here is derived from an EMBL/GenBank/DDBJ whole genome shotgun (WGS) entry which is preliminary data.</text>
</comment>
<dbReference type="Gene3D" id="3.30.200.20">
    <property type="entry name" value="Phosphorylase Kinase, domain 1"/>
    <property type="match status" value="1"/>
</dbReference>
<dbReference type="InterPro" id="IPR008271">
    <property type="entry name" value="Ser/Thr_kinase_AS"/>
</dbReference>
<dbReference type="PROSITE" id="PS00108">
    <property type="entry name" value="PROTEIN_KINASE_ST"/>
    <property type="match status" value="1"/>
</dbReference>
<keyword evidence="2 10" id="KW-0723">Serine/threonine-protein kinase</keyword>
<evidence type="ECO:0000256" key="5">
    <source>
        <dbReference type="ARBA" id="ARBA00022777"/>
    </source>
</evidence>
<proteinExistence type="inferred from homology"/>
<dbReference type="InterPro" id="IPR000719">
    <property type="entry name" value="Prot_kinase_dom"/>
</dbReference>
<dbReference type="PANTHER" id="PTHR47634:SF9">
    <property type="entry name" value="PROTEIN KINASE DOMAIN-CONTAINING PROTEIN-RELATED"/>
    <property type="match status" value="1"/>
</dbReference>
<evidence type="ECO:0000313" key="12">
    <source>
        <dbReference type="EMBL" id="KAG5302545.1"/>
    </source>
</evidence>
<dbReference type="OrthoDB" id="5979581at2759"/>
<dbReference type="PROSITE" id="PS00107">
    <property type="entry name" value="PROTEIN_KINASE_ATP"/>
    <property type="match status" value="1"/>
</dbReference>
<dbReference type="VEuPathDB" id="FungiDB:I7I52_00225"/>
<evidence type="ECO:0000256" key="1">
    <source>
        <dbReference type="ARBA" id="ARBA00012513"/>
    </source>
</evidence>
<dbReference type="PANTHER" id="PTHR47634">
    <property type="entry name" value="PROTEIN KINASE DOMAIN-CONTAINING PROTEIN-RELATED"/>
    <property type="match status" value="1"/>
</dbReference>
<dbReference type="Gene3D" id="1.10.510.10">
    <property type="entry name" value="Transferase(Phosphotransferase) domain 1"/>
    <property type="match status" value="1"/>
</dbReference>
<evidence type="ECO:0000256" key="3">
    <source>
        <dbReference type="ARBA" id="ARBA00022679"/>
    </source>
</evidence>
<evidence type="ECO:0000313" key="13">
    <source>
        <dbReference type="Proteomes" id="UP000670092"/>
    </source>
</evidence>
<evidence type="ECO:0000256" key="7">
    <source>
        <dbReference type="ARBA" id="ARBA00047899"/>
    </source>
</evidence>
<dbReference type="EC" id="2.7.11.1" evidence="1"/>
<feature type="binding site" evidence="9">
    <location>
        <position position="96"/>
    </location>
    <ligand>
        <name>ATP</name>
        <dbReference type="ChEBI" id="CHEBI:30616"/>
    </ligand>
</feature>
<keyword evidence="5 12" id="KW-0418">Kinase</keyword>
<dbReference type="FunFam" id="1.10.510.10:FF:001913">
    <property type="entry name" value="Serine/threonine-protein kinase, putative (AFU_orthologue AFUA_6G02242)"/>
    <property type="match status" value="1"/>
</dbReference>
<feature type="domain" description="Protein kinase" evidence="11">
    <location>
        <begin position="62"/>
        <end position="449"/>
    </location>
</feature>
<dbReference type="InterPro" id="IPR011009">
    <property type="entry name" value="Kinase-like_dom_sf"/>
</dbReference>
<evidence type="ECO:0000259" key="11">
    <source>
        <dbReference type="PROSITE" id="PS50011"/>
    </source>
</evidence>
<dbReference type="Pfam" id="PF00069">
    <property type="entry name" value="Pkinase"/>
    <property type="match status" value="2"/>
</dbReference>
<evidence type="ECO:0000256" key="9">
    <source>
        <dbReference type="PROSITE-ProRule" id="PRU10141"/>
    </source>
</evidence>
<keyword evidence="3" id="KW-0808">Transferase</keyword>
<accession>A0A8H7Z1J7</accession>
<dbReference type="InterPro" id="IPR051334">
    <property type="entry name" value="SRPK"/>
</dbReference>
<name>A0A8H7Z1J7_AJECA</name>
<evidence type="ECO:0000256" key="6">
    <source>
        <dbReference type="ARBA" id="ARBA00022840"/>
    </source>
</evidence>
<keyword evidence="6 9" id="KW-0067">ATP-binding</keyword>
<comment type="catalytic activity">
    <reaction evidence="7">
        <text>L-threonyl-[protein] + ATP = O-phospho-L-threonyl-[protein] + ADP + H(+)</text>
        <dbReference type="Rhea" id="RHEA:46608"/>
        <dbReference type="Rhea" id="RHEA-COMP:11060"/>
        <dbReference type="Rhea" id="RHEA-COMP:11605"/>
        <dbReference type="ChEBI" id="CHEBI:15378"/>
        <dbReference type="ChEBI" id="CHEBI:30013"/>
        <dbReference type="ChEBI" id="CHEBI:30616"/>
        <dbReference type="ChEBI" id="CHEBI:61977"/>
        <dbReference type="ChEBI" id="CHEBI:456216"/>
        <dbReference type="EC" id="2.7.11.1"/>
    </reaction>
</comment>
<dbReference type="GO" id="GO:0000245">
    <property type="term" value="P:spliceosomal complex assembly"/>
    <property type="evidence" value="ECO:0007669"/>
    <property type="project" value="TreeGrafter"/>
</dbReference>
<gene>
    <name evidence="12" type="ORF">I7I52_00225</name>
</gene>
<organism evidence="12 13">
    <name type="scientific">Ajellomyces capsulatus</name>
    <name type="common">Darling's disease fungus</name>
    <name type="synonym">Histoplasma capsulatum</name>
    <dbReference type="NCBI Taxonomy" id="5037"/>
    <lineage>
        <taxon>Eukaryota</taxon>
        <taxon>Fungi</taxon>
        <taxon>Dikarya</taxon>
        <taxon>Ascomycota</taxon>
        <taxon>Pezizomycotina</taxon>
        <taxon>Eurotiomycetes</taxon>
        <taxon>Eurotiomycetidae</taxon>
        <taxon>Onygenales</taxon>
        <taxon>Ajellomycetaceae</taxon>
        <taxon>Histoplasma</taxon>
    </lineage>
</organism>
<dbReference type="EMBL" id="JAEVHI010000001">
    <property type="protein sequence ID" value="KAG5302545.1"/>
    <property type="molecule type" value="Genomic_DNA"/>
</dbReference>
<sequence length="451" mass="51359">MRSISRAMGRISFLRSKPVRLSPSSLTASIPHPELVDEEIGPGYNPKHYYPAKPGEILANHYQLLVKIGWGAGSTVWLAQDVARYRWRTKRFVALKIINNNDSKGSYYERDIEDHIRRQTPSHRGRPVVRSYLDSFEVAGSIGKHLCLAYEPAREPLWIFQKRFASDRFPLSMAKGYILILLAGLDYLHSECRVVHTDLKLDNILMTFENEHILPRFANEQAAQSMQCKTDPNTGRVVYRCHNDFGRLDSSGLGNMYPQITDFGAATLLANDSHDGTVQFGTRPIQPDYYRAPEVVLGCGWSFSADIWNLGVMAWNIIEGTELFSQVQDAEGKYDANAHLAEMIALLGVPPKKLLVMSDSMSQIEWSPAITDERGGIYKNNRDYFGGPFFDDHGKFLYDDLIPTRKLEDTVPSLEPRDKEAFLSFIKQMLAWLPEERKTARELMEHPFLSH</sequence>
<comment type="similarity">
    <text evidence="10">Belongs to the protein kinase superfamily.</text>
</comment>